<organism evidence="6 7">
    <name type="scientific">Sinosporangium siamense</name>
    <dbReference type="NCBI Taxonomy" id="1367973"/>
    <lineage>
        <taxon>Bacteria</taxon>
        <taxon>Bacillati</taxon>
        <taxon>Actinomycetota</taxon>
        <taxon>Actinomycetes</taxon>
        <taxon>Streptosporangiales</taxon>
        <taxon>Streptosporangiaceae</taxon>
        <taxon>Sinosporangium</taxon>
    </lineage>
</organism>
<dbReference type="PANTHER" id="PTHR37817">
    <property type="entry name" value="N-ACETYLTRANSFERASE EIS"/>
    <property type="match status" value="1"/>
</dbReference>
<gene>
    <name evidence="6" type="ORF">Ssi02_19180</name>
</gene>
<comment type="similarity">
    <text evidence="1 4">Belongs to the acetyltransferase Eis family.</text>
</comment>
<evidence type="ECO:0000256" key="3">
    <source>
        <dbReference type="ARBA" id="ARBA00023315"/>
    </source>
</evidence>
<dbReference type="Proteomes" id="UP000606172">
    <property type="component" value="Unassembled WGS sequence"/>
</dbReference>
<feature type="active site" description="Proton acceptor; via carboxylate" evidence="4">
    <location>
        <position position="409"/>
    </location>
</feature>
<comment type="caution">
    <text evidence="6">The sequence shown here is derived from an EMBL/GenBank/DDBJ whole genome shotgun (WGS) entry which is preliminary data.</text>
</comment>
<dbReference type="SUPFAM" id="SSF55718">
    <property type="entry name" value="SCP-like"/>
    <property type="match status" value="1"/>
</dbReference>
<dbReference type="InterPro" id="IPR036527">
    <property type="entry name" value="SCP2_sterol-bd_dom_sf"/>
</dbReference>
<dbReference type="SUPFAM" id="SSF55729">
    <property type="entry name" value="Acyl-CoA N-acyltransferases (Nat)"/>
    <property type="match status" value="1"/>
</dbReference>
<dbReference type="PANTHER" id="PTHR37817:SF1">
    <property type="entry name" value="N-ACETYLTRANSFERASE EIS"/>
    <property type="match status" value="1"/>
</dbReference>
<proteinExistence type="inferred from homology"/>
<evidence type="ECO:0000256" key="1">
    <source>
        <dbReference type="ARBA" id="ARBA00009213"/>
    </source>
</evidence>
<dbReference type="InterPro" id="IPR016181">
    <property type="entry name" value="Acyl_CoA_acyltransferase"/>
</dbReference>
<dbReference type="InterPro" id="IPR000182">
    <property type="entry name" value="GNAT_dom"/>
</dbReference>
<dbReference type="InterPro" id="IPR025559">
    <property type="entry name" value="Eis_dom"/>
</dbReference>
<dbReference type="GO" id="GO:0030649">
    <property type="term" value="P:aminoglycoside antibiotic catabolic process"/>
    <property type="evidence" value="ECO:0007669"/>
    <property type="project" value="TreeGrafter"/>
</dbReference>
<keyword evidence="2 4" id="KW-0808">Transferase</keyword>
<feature type="binding site" evidence="4">
    <location>
        <begin position="116"/>
        <end position="117"/>
    </location>
    <ligand>
        <name>acetyl-CoA</name>
        <dbReference type="ChEBI" id="CHEBI:57288"/>
    </ligand>
</feature>
<evidence type="ECO:0000313" key="7">
    <source>
        <dbReference type="Proteomes" id="UP000606172"/>
    </source>
</evidence>
<feature type="domain" description="N-acetyltransferase" evidence="5">
    <location>
        <begin position="3"/>
        <end position="161"/>
    </location>
</feature>
<keyword evidence="3 4" id="KW-0012">Acyltransferase</keyword>
<dbReference type="PROSITE" id="PS51186">
    <property type="entry name" value="GNAT"/>
    <property type="match status" value="1"/>
</dbReference>
<feature type="binding site" evidence="4">
    <location>
        <begin position="80"/>
        <end position="82"/>
    </location>
    <ligand>
        <name>acetyl-CoA</name>
        <dbReference type="ChEBI" id="CHEBI:57288"/>
    </ligand>
</feature>
<dbReference type="EMBL" id="BOOW01000011">
    <property type="protein sequence ID" value="GII91687.1"/>
    <property type="molecule type" value="Genomic_DNA"/>
</dbReference>
<sequence>MSYPIRPMTPSDWPAFLEVLMDAYNTYSSPERNERFKRLFDFERTLAAFDGETLIGGTGTFEFDMAVPGGTTAVAGVTAVGVLSSHRRRGVLSSLMRRQLTDLAERGEAVAALYASESSIYGRYGYGLAAEGVAFTIDRRDTAFSPHAPSDPALRLRIVNPDGARNVFEKVFEAVRVTRPGMYARSTPRWDGVLADDEQARHGMGPLRGLVAEDDTGPRGYALFRAKEGFSVHDIFEGELHLYDLHATDPAAYAAVWRGVLDRDLIATFKVPTRPADDPIRLLFNDPRRLRAVAVDDLWIRLADVRRALTERAYAAPVDVAIGIDDPVCPWNTGTWRLSADTTGATCEPTRAPADVTLPVNALGAAYLGGTSLHAWNATGAAAETREGALRALSTAMSWDVKPWAGLIF</sequence>
<name>A0A919RDH1_9ACTN</name>
<evidence type="ECO:0000256" key="2">
    <source>
        <dbReference type="ARBA" id="ARBA00022679"/>
    </source>
</evidence>
<dbReference type="InterPro" id="IPR051554">
    <property type="entry name" value="Acetyltransferase_Eis"/>
</dbReference>
<dbReference type="RefSeq" id="WP_204023697.1">
    <property type="nucleotide sequence ID" value="NZ_BOOW01000011.1"/>
</dbReference>
<dbReference type="NCBIfam" id="NF002367">
    <property type="entry name" value="PRK01346.1-4"/>
    <property type="match status" value="1"/>
</dbReference>
<dbReference type="InterPro" id="IPR041380">
    <property type="entry name" value="Acetyltransf_17"/>
</dbReference>
<dbReference type="CDD" id="cd04301">
    <property type="entry name" value="NAT_SF"/>
    <property type="match status" value="1"/>
</dbReference>
<feature type="binding site" evidence="4">
    <location>
        <begin position="88"/>
        <end position="93"/>
    </location>
    <ligand>
        <name>acetyl-CoA</name>
        <dbReference type="ChEBI" id="CHEBI:57288"/>
    </ligand>
</feature>
<dbReference type="AlphaFoldDB" id="A0A919RDH1"/>
<dbReference type="Pfam" id="PF13530">
    <property type="entry name" value="SCP2_2"/>
    <property type="match status" value="1"/>
</dbReference>
<feature type="active site" description="Proton donor" evidence="4">
    <location>
        <position position="121"/>
    </location>
</feature>
<evidence type="ECO:0000256" key="4">
    <source>
        <dbReference type="HAMAP-Rule" id="MF_01812"/>
    </source>
</evidence>
<accession>A0A919RDH1</accession>
<dbReference type="Pfam" id="PF13527">
    <property type="entry name" value="Acetyltransf_9"/>
    <property type="match status" value="1"/>
</dbReference>
<evidence type="ECO:0000313" key="6">
    <source>
        <dbReference type="EMBL" id="GII91687.1"/>
    </source>
</evidence>
<comment type="subunit">
    <text evidence="4">Homohexamer; trimer of dimers.</text>
</comment>
<dbReference type="Pfam" id="PF17668">
    <property type="entry name" value="Acetyltransf_17"/>
    <property type="match status" value="1"/>
</dbReference>
<keyword evidence="7" id="KW-1185">Reference proteome</keyword>
<dbReference type="HAMAP" id="MF_01812">
    <property type="entry name" value="Eis"/>
    <property type="match status" value="1"/>
</dbReference>
<dbReference type="InterPro" id="IPR022902">
    <property type="entry name" value="NAcTrfase_Eis"/>
</dbReference>
<reference evidence="6" key="1">
    <citation type="submission" date="2021-01" db="EMBL/GenBank/DDBJ databases">
        <title>Whole genome shotgun sequence of Sinosporangium siamense NBRC 109515.</title>
        <authorList>
            <person name="Komaki H."/>
            <person name="Tamura T."/>
        </authorList>
    </citation>
    <scope>NUCLEOTIDE SEQUENCE</scope>
    <source>
        <strain evidence="6">NBRC 109515</strain>
    </source>
</reference>
<dbReference type="Gene3D" id="3.40.630.30">
    <property type="match status" value="2"/>
</dbReference>
<dbReference type="GO" id="GO:0034069">
    <property type="term" value="F:aminoglycoside N-acetyltransferase activity"/>
    <property type="evidence" value="ECO:0007669"/>
    <property type="project" value="TreeGrafter"/>
</dbReference>
<protein>
    <submittedName>
        <fullName evidence="6">UPF0256 protein</fullName>
    </submittedName>
</protein>
<evidence type="ECO:0000259" key="5">
    <source>
        <dbReference type="PROSITE" id="PS51186"/>
    </source>
</evidence>
<dbReference type="Gene3D" id="3.30.1050.10">
    <property type="entry name" value="SCP2 sterol-binding domain"/>
    <property type="match status" value="1"/>
</dbReference>